<feature type="binding site" evidence="6">
    <location>
        <position position="126"/>
    </location>
    <ligand>
        <name>S-adenosyl-L-methionine</name>
        <dbReference type="ChEBI" id="CHEBI:59789"/>
    </ligand>
</feature>
<dbReference type="InterPro" id="IPR004498">
    <property type="entry name" value="Ribosomal_PrmA_MeTrfase"/>
</dbReference>
<proteinExistence type="inferred from homology"/>
<dbReference type="SUPFAM" id="SSF53335">
    <property type="entry name" value="S-adenosyl-L-methionine-dependent methyltransferases"/>
    <property type="match status" value="1"/>
</dbReference>
<dbReference type="PANTHER" id="PTHR43648:SF1">
    <property type="entry name" value="ELECTRON TRANSFER FLAVOPROTEIN BETA SUBUNIT LYSINE METHYLTRANSFERASE"/>
    <property type="match status" value="1"/>
</dbReference>
<dbReference type="Proteomes" id="UP000772618">
    <property type="component" value="Unassembled WGS sequence"/>
</dbReference>
<dbReference type="PIRSF" id="PIRSF000401">
    <property type="entry name" value="RPL11_MTase"/>
    <property type="match status" value="1"/>
</dbReference>
<dbReference type="GO" id="GO:0032259">
    <property type="term" value="P:methylation"/>
    <property type="evidence" value="ECO:0007669"/>
    <property type="project" value="UniProtKB-KW"/>
</dbReference>
<keyword evidence="5 6" id="KW-0949">S-adenosyl-L-methionine</keyword>
<dbReference type="NCBIfam" id="NF001785">
    <property type="entry name" value="PRK00517.2-2"/>
    <property type="match status" value="1"/>
</dbReference>
<dbReference type="Pfam" id="PF06325">
    <property type="entry name" value="PrmA"/>
    <property type="match status" value="1"/>
</dbReference>
<gene>
    <name evidence="6 7" type="primary">prmA</name>
    <name evidence="7" type="ORF">KK060_13805</name>
</gene>
<feature type="binding site" evidence="6">
    <location>
        <position position="212"/>
    </location>
    <ligand>
        <name>S-adenosyl-L-methionine</name>
        <dbReference type="ChEBI" id="CHEBI:59789"/>
    </ligand>
</feature>
<dbReference type="EC" id="2.1.1.-" evidence="6"/>
<dbReference type="RefSeq" id="WP_254154321.1">
    <property type="nucleotide sequence ID" value="NZ_JAHESD010000030.1"/>
</dbReference>
<evidence type="ECO:0000313" key="7">
    <source>
        <dbReference type="EMBL" id="MBT1704365.1"/>
    </source>
</evidence>
<evidence type="ECO:0000313" key="8">
    <source>
        <dbReference type="Proteomes" id="UP000772618"/>
    </source>
</evidence>
<dbReference type="GO" id="GO:0008168">
    <property type="term" value="F:methyltransferase activity"/>
    <property type="evidence" value="ECO:0007669"/>
    <property type="project" value="UniProtKB-KW"/>
</dbReference>
<dbReference type="GO" id="GO:0005840">
    <property type="term" value="C:ribosome"/>
    <property type="evidence" value="ECO:0007669"/>
    <property type="project" value="UniProtKB-KW"/>
</dbReference>
<comment type="caution">
    <text evidence="7">The sequence shown here is derived from an EMBL/GenBank/DDBJ whole genome shotgun (WGS) entry which is preliminary data.</text>
</comment>
<dbReference type="CDD" id="cd02440">
    <property type="entry name" value="AdoMet_MTases"/>
    <property type="match status" value="1"/>
</dbReference>
<feature type="binding site" evidence="6">
    <location>
        <position position="169"/>
    </location>
    <ligand>
        <name>S-adenosyl-L-methionine</name>
        <dbReference type="ChEBI" id="CHEBI:59789"/>
    </ligand>
</feature>
<dbReference type="Gene3D" id="3.40.50.150">
    <property type="entry name" value="Vaccinia Virus protein VP39"/>
    <property type="match status" value="1"/>
</dbReference>
<dbReference type="PANTHER" id="PTHR43648">
    <property type="entry name" value="ELECTRON TRANSFER FLAVOPROTEIN BETA SUBUNIT LYSINE METHYLTRANSFERASE"/>
    <property type="match status" value="1"/>
</dbReference>
<keyword evidence="3 6" id="KW-0489">Methyltransferase</keyword>
<feature type="binding site" evidence="6">
    <location>
        <position position="147"/>
    </location>
    <ligand>
        <name>S-adenosyl-L-methionine</name>
        <dbReference type="ChEBI" id="CHEBI:59789"/>
    </ligand>
</feature>
<keyword evidence="8" id="KW-1185">Reference proteome</keyword>
<evidence type="ECO:0000256" key="6">
    <source>
        <dbReference type="HAMAP-Rule" id="MF_00735"/>
    </source>
</evidence>
<sequence>MFYTKLQVQCNTEFSEILMAELAEIGFDTFLENEDGFEAYVEEARYDAEALEIIKGKYADLTPIGFSFENIEKKNWNEEWEKSYEPIIVDDRCLIRADFHKIEKKYPYEIVITPKMSFGTGHHQTTYLMIKNQMDIDHKYRSVMDAGCGTAILSIMAEKLGAKRVTAFDIDEWSVINGNENLQINNCRVIEIQQGKISEVSINGKFDIILANINKNVLLDEIKTYSTYLNPLGLLLLSGFYTHDIDNLLQEASKYNFKELRRDEKEKWACLLLQLIGE</sequence>
<keyword evidence="7" id="KW-0689">Ribosomal protein</keyword>
<evidence type="ECO:0000256" key="4">
    <source>
        <dbReference type="ARBA" id="ARBA00022679"/>
    </source>
</evidence>
<accession>A0ABS5VSF4</accession>
<comment type="catalytic activity">
    <reaction evidence="6">
        <text>L-lysyl-[protein] + 3 S-adenosyl-L-methionine = N(6),N(6),N(6)-trimethyl-L-lysyl-[protein] + 3 S-adenosyl-L-homocysteine + 3 H(+)</text>
        <dbReference type="Rhea" id="RHEA:54192"/>
        <dbReference type="Rhea" id="RHEA-COMP:9752"/>
        <dbReference type="Rhea" id="RHEA-COMP:13826"/>
        <dbReference type="ChEBI" id="CHEBI:15378"/>
        <dbReference type="ChEBI" id="CHEBI:29969"/>
        <dbReference type="ChEBI" id="CHEBI:57856"/>
        <dbReference type="ChEBI" id="CHEBI:59789"/>
        <dbReference type="ChEBI" id="CHEBI:61961"/>
    </reaction>
</comment>
<dbReference type="InterPro" id="IPR050078">
    <property type="entry name" value="Ribosomal_L11_MeTrfase_PrmA"/>
</dbReference>
<reference evidence="7 8" key="1">
    <citation type="submission" date="2021-05" db="EMBL/GenBank/DDBJ databases">
        <title>A Polyphasic approach of four new species of the genus Ohtaekwangia: Ohtaekwangia histidinii sp. nov., Ohtaekwangia cretensis sp. nov., Ohtaekwangia indiensis sp. nov., Ohtaekwangia reichenbachii sp. nov. from diverse environment.</title>
        <authorList>
            <person name="Octaviana S."/>
        </authorList>
    </citation>
    <scope>NUCLEOTIDE SEQUENCE [LARGE SCALE GENOMIC DNA]</scope>
    <source>
        <strain evidence="7 8">PWU20</strain>
    </source>
</reference>
<organism evidence="7 8">
    <name type="scientific">Chryseosolibacter indicus</name>
    <dbReference type="NCBI Taxonomy" id="2782351"/>
    <lineage>
        <taxon>Bacteria</taxon>
        <taxon>Pseudomonadati</taxon>
        <taxon>Bacteroidota</taxon>
        <taxon>Cytophagia</taxon>
        <taxon>Cytophagales</taxon>
        <taxon>Chryseotaleaceae</taxon>
        <taxon>Chryseosolibacter</taxon>
    </lineage>
</organism>
<dbReference type="InterPro" id="IPR029063">
    <property type="entry name" value="SAM-dependent_MTases_sf"/>
</dbReference>
<comment type="subcellular location">
    <subcellularLocation>
        <location evidence="6">Cytoplasm</location>
    </subcellularLocation>
</comment>
<evidence type="ECO:0000256" key="5">
    <source>
        <dbReference type="ARBA" id="ARBA00022691"/>
    </source>
</evidence>
<comment type="function">
    <text evidence="6">Methylates ribosomal protein L11.</text>
</comment>
<protein>
    <recommendedName>
        <fullName evidence="6">Ribosomal protein L11 methyltransferase</fullName>
        <shortName evidence="6">L11 Mtase</shortName>
        <ecNumber evidence="6">2.1.1.-</ecNumber>
    </recommendedName>
</protein>
<dbReference type="EMBL" id="JAHESD010000030">
    <property type="protein sequence ID" value="MBT1704365.1"/>
    <property type="molecule type" value="Genomic_DNA"/>
</dbReference>
<keyword evidence="2 6" id="KW-0963">Cytoplasm</keyword>
<keyword evidence="7" id="KW-0687">Ribonucleoprotein</keyword>
<keyword evidence="4 6" id="KW-0808">Transferase</keyword>
<dbReference type="HAMAP" id="MF_00735">
    <property type="entry name" value="Methyltr_PrmA"/>
    <property type="match status" value="1"/>
</dbReference>
<name>A0ABS5VSF4_9BACT</name>
<evidence type="ECO:0000256" key="1">
    <source>
        <dbReference type="ARBA" id="ARBA00009741"/>
    </source>
</evidence>
<evidence type="ECO:0000256" key="2">
    <source>
        <dbReference type="ARBA" id="ARBA00022490"/>
    </source>
</evidence>
<evidence type="ECO:0000256" key="3">
    <source>
        <dbReference type="ARBA" id="ARBA00022603"/>
    </source>
</evidence>
<comment type="similarity">
    <text evidence="1 6">Belongs to the methyltransferase superfamily. PrmA family.</text>
</comment>